<dbReference type="EMBL" id="JACOIK010000016">
    <property type="protein sequence ID" value="MBD1434853.1"/>
    <property type="molecule type" value="Genomic_DNA"/>
</dbReference>
<evidence type="ECO:0000313" key="1">
    <source>
        <dbReference type="EMBL" id="MBD1434853.1"/>
    </source>
</evidence>
<gene>
    <name evidence="1" type="ORF">H8B06_18665</name>
</gene>
<sequence length="243" mass="28447">MAKQNKEQVVYYHERSEKIFRDKMPKIAELVNSLKPQIKKFEFEGVAFTEIALPLLKGNFEKVDDLIGKAAKEKSQNIAYLEDMIKRDYNEVKRIVVDYVNEINRQLNVISSTIHTKDHYYTTLDNDACLAPEFLSVDNENDLFICDEDAVNRVKPRFEIRLEGKGLEFYNALTRISELLNETKNRGEEIGFDPFYFKPMSFIAENEDETSYEVDIIALWEDLKSVEFKARYDETRRKSLAAL</sequence>
<reference evidence="1 2" key="1">
    <citation type="submission" date="2020-08" db="EMBL/GenBank/DDBJ databases">
        <title>Sphingobacterium sp. DN00404 isolated from aquaculture water.</title>
        <authorList>
            <person name="Zhang M."/>
        </authorList>
    </citation>
    <scope>NUCLEOTIDE SEQUENCE [LARGE SCALE GENOMIC DNA]</scope>
    <source>
        <strain evidence="1 2">DN00404</strain>
    </source>
</reference>
<evidence type="ECO:0000313" key="2">
    <source>
        <dbReference type="Proteomes" id="UP000602759"/>
    </source>
</evidence>
<protein>
    <submittedName>
        <fullName evidence="1">Uncharacterized protein</fullName>
    </submittedName>
</protein>
<dbReference type="RefSeq" id="WP_190995716.1">
    <property type="nucleotide sequence ID" value="NZ_JACOIK010000016.1"/>
</dbReference>
<proteinExistence type="predicted"/>
<comment type="caution">
    <text evidence="1">The sequence shown here is derived from an EMBL/GenBank/DDBJ whole genome shotgun (WGS) entry which is preliminary data.</text>
</comment>
<dbReference type="Proteomes" id="UP000602759">
    <property type="component" value="Unassembled WGS sequence"/>
</dbReference>
<name>A0ABR7YU22_9SPHI</name>
<keyword evidence="2" id="KW-1185">Reference proteome</keyword>
<accession>A0ABR7YU22</accession>
<organism evidence="1 2">
    <name type="scientific">Sphingobacterium micropteri</name>
    <dbReference type="NCBI Taxonomy" id="2763501"/>
    <lineage>
        <taxon>Bacteria</taxon>
        <taxon>Pseudomonadati</taxon>
        <taxon>Bacteroidota</taxon>
        <taxon>Sphingobacteriia</taxon>
        <taxon>Sphingobacteriales</taxon>
        <taxon>Sphingobacteriaceae</taxon>
        <taxon>Sphingobacterium</taxon>
    </lineage>
</organism>